<feature type="region of interest" description="Disordered" evidence="1">
    <location>
        <begin position="1"/>
        <end position="31"/>
    </location>
</feature>
<organism evidence="2">
    <name type="scientific">mine drainage metagenome</name>
    <dbReference type="NCBI Taxonomy" id="410659"/>
    <lineage>
        <taxon>unclassified sequences</taxon>
        <taxon>metagenomes</taxon>
        <taxon>ecological metagenomes</taxon>
    </lineage>
</organism>
<sequence length="114" mass="12584">MRNHRGGNANHLHEGNRSLLHSGASGDRSRQQWESFTRCAFKCINDPDGGANANRPGKKAELADDYCDFAALDQTFTGDDCFIDARLRSRRTKLSQVFRSRSDGINTGVIPGAE</sequence>
<name>A0A1J5PTW5_9ZZZZ</name>
<dbReference type="EMBL" id="MLJW01006215">
    <property type="protein sequence ID" value="OIQ66997.1"/>
    <property type="molecule type" value="Genomic_DNA"/>
</dbReference>
<evidence type="ECO:0000256" key="1">
    <source>
        <dbReference type="SAM" id="MobiDB-lite"/>
    </source>
</evidence>
<comment type="caution">
    <text evidence="2">The sequence shown here is derived from an EMBL/GenBank/DDBJ whole genome shotgun (WGS) entry which is preliminary data.</text>
</comment>
<dbReference type="AlphaFoldDB" id="A0A1J5PTW5"/>
<accession>A0A1J5PTW5</accession>
<reference evidence="2" key="1">
    <citation type="submission" date="2016-10" db="EMBL/GenBank/DDBJ databases">
        <title>Sequence of Gallionella enrichment culture.</title>
        <authorList>
            <person name="Poehlein A."/>
            <person name="Muehling M."/>
            <person name="Daniel R."/>
        </authorList>
    </citation>
    <scope>NUCLEOTIDE SEQUENCE</scope>
</reference>
<evidence type="ECO:0000313" key="2">
    <source>
        <dbReference type="EMBL" id="OIQ66997.1"/>
    </source>
</evidence>
<gene>
    <name evidence="2" type="ORF">GALL_514280</name>
</gene>
<protein>
    <submittedName>
        <fullName evidence="2">Uncharacterized protein</fullName>
    </submittedName>
</protein>
<proteinExistence type="predicted"/>